<dbReference type="Proteomes" id="UP001165962">
    <property type="component" value="Unassembled WGS sequence"/>
</dbReference>
<sequence>MNTVKTACISGTDRGIGLALTKDLLSAGYIVFAGGVIPGNEHINRLALQFPGQLYAFTLDVGSDQSVRDAALYIESKTDRLDILINNAAILGDTHKTMGDDIDFDEIQTVYNITALGAIRLSNALIRPLMNGGKLIVSISSEAGSIGNSYREAWYGYCMAKAALNMGSSIIHNRIRKEGGRVLLVHPGWVKTYMHGTWSDAGTYTPEEAAAHILQRIEECKDEIRERPIYIEADTGHELPW</sequence>
<dbReference type="PANTHER" id="PTHR43544">
    <property type="entry name" value="SHORT-CHAIN DEHYDROGENASE/REDUCTASE"/>
    <property type="match status" value="1"/>
</dbReference>
<reference evidence="1" key="1">
    <citation type="submission" date="2020-03" db="EMBL/GenBank/DDBJ databases">
        <title>Draft sequencing of Paenibacilllus sp. S3N08.</title>
        <authorList>
            <person name="Kim D.-U."/>
        </authorList>
    </citation>
    <scope>NUCLEOTIDE SEQUENCE</scope>
    <source>
        <strain evidence="1">S3N08</strain>
    </source>
</reference>
<dbReference type="InterPro" id="IPR002347">
    <property type="entry name" value="SDR_fam"/>
</dbReference>
<dbReference type="InterPro" id="IPR051468">
    <property type="entry name" value="Fungal_SecMetab_SDRs"/>
</dbReference>
<dbReference type="Gene3D" id="3.40.50.720">
    <property type="entry name" value="NAD(P)-binding Rossmann-like Domain"/>
    <property type="match status" value="1"/>
</dbReference>
<dbReference type="PRINTS" id="PR00081">
    <property type="entry name" value="GDHRDH"/>
</dbReference>
<dbReference type="SUPFAM" id="SSF51735">
    <property type="entry name" value="NAD(P)-binding Rossmann-fold domains"/>
    <property type="match status" value="1"/>
</dbReference>
<dbReference type="InterPro" id="IPR036291">
    <property type="entry name" value="NAD(P)-bd_dom_sf"/>
</dbReference>
<accession>A0ABX0JDA7</accession>
<dbReference type="PANTHER" id="PTHR43544:SF12">
    <property type="entry name" value="NAD(P)-BINDING ROSSMANN-FOLD SUPERFAMILY PROTEIN"/>
    <property type="match status" value="1"/>
</dbReference>
<evidence type="ECO:0000313" key="2">
    <source>
        <dbReference type="Proteomes" id="UP001165962"/>
    </source>
</evidence>
<evidence type="ECO:0000313" key="1">
    <source>
        <dbReference type="EMBL" id="NHN31901.1"/>
    </source>
</evidence>
<dbReference type="Pfam" id="PF00106">
    <property type="entry name" value="adh_short"/>
    <property type="match status" value="1"/>
</dbReference>
<keyword evidence="2" id="KW-1185">Reference proteome</keyword>
<comment type="caution">
    <text evidence="1">The sequence shown here is derived from an EMBL/GenBank/DDBJ whole genome shotgun (WGS) entry which is preliminary data.</text>
</comment>
<name>A0ABX0JDA7_9BACL</name>
<organism evidence="1 2">
    <name type="scientific">Paenibacillus agricola</name>
    <dbReference type="NCBI Taxonomy" id="2716264"/>
    <lineage>
        <taxon>Bacteria</taxon>
        <taxon>Bacillati</taxon>
        <taxon>Bacillota</taxon>
        <taxon>Bacilli</taxon>
        <taxon>Bacillales</taxon>
        <taxon>Paenibacillaceae</taxon>
        <taxon>Paenibacillus</taxon>
    </lineage>
</organism>
<protein>
    <submittedName>
        <fullName evidence="1">SDR family NAD(P)-dependent oxidoreductase</fullName>
    </submittedName>
</protein>
<dbReference type="RefSeq" id="WP_166152179.1">
    <property type="nucleotide sequence ID" value="NZ_JAAOIW010000006.1"/>
</dbReference>
<proteinExistence type="predicted"/>
<dbReference type="EMBL" id="JAAOIW010000006">
    <property type="protein sequence ID" value="NHN31901.1"/>
    <property type="molecule type" value="Genomic_DNA"/>
</dbReference>
<gene>
    <name evidence="1" type="ORF">G9U52_18860</name>
</gene>